<gene>
    <name evidence="3" type="ORF">ACFO3D_13725</name>
</gene>
<evidence type="ECO:0000256" key="1">
    <source>
        <dbReference type="ARBA" id="ARBA00022729"/>
    </source>
</evidence>
<accession>A0ABV9DME0</accession>
<evidence type="ECO:0000313" key="3">
    <source>
        <dbReference type="EMBL" id="MFC4559253.1"/>
    </source>
</evidence>
<feature type="chain" id="PRO_5046634818" evidence="2">
    <location>
        <begin position="19"/>
        <end position="140"/>
    </location>
</feature>
<comment type="caution">
    <text evidence="3">The sequence shown here is derived from an EMBL/GenBank/DDBJ whole genome shotgun (WGS) entry which is preliminary data.</text>
</comment>
<sequence length="140" mass="15478">MKKILILLLAAVVLTACSDEEETSIEQATEETEQASVKFRNVDVQVADGIATIKGEAQATDDTVYYKLEQGKTLLKKETKLKLGDKVNGWADFTVEVKVTTEMQGGKQVPVLTLYDRTPQGDIVNENYIPINLDESQKQG</sequence>
<evidence type="ECO:0000313" key="4">
    <source>
        <dbReference type="Proteomes" id="UP001595989"/>
    </source>
</evidence>
<name>A0ABV9DME0_9BACI</name>
<organism evidence="3 4">
    <name type="scientific">Virgibacillus kekensis</name>
    <dbReference type="NCBI Taxonomy" id="202261"/>
    <lineage>
        <taxon>Bacteria</taxon>
        <taxon>Bacillati</taxon>
        <taxon>Bacillota</taxon>
        <taxon>Bacilli</taxon>
        <taxon>Bacillales</taxon>
        <taxon>Bacillaceae</taxon>
        <taxon>Virgibacillus</taxon>
    </lineage>
</organism>
<feature type="signal peptide" evidence="2">
    <location>
        <begin position="1"/>
        <end position="18"/>
    </location>
</feature>
<dbReference type="PROSITE" id="PS51257">
    <property type="entry name" value="PROKAR_LIPOPROTEIN"/>
    <property type="match status" value="1"/>
</dbReference>
<dbReference type="Proteomes" id="UP001595989">
    <property type="component" value="Unassembled WGS sequence"/>
</dbReference>
<reference evidence="4" key="1">
    <citation type="journal article" date="2019" name="Int. J. Syst. Evol. Microbiol.">
        <title>The Global Catalogue of Microorganisms (GCM) 10K type strain sequencing project: providing services to taxonomists for standard genome sequencing and annotation.</title>
        <authorList>
            <consortium name="The Broad Institute Genomics Platform"/>
            <consortium name="The Broad Institute Genome Sequencing Center for Infectious Disease"/>
            <person name="Wu L."/>
            <person name="Ma J."/>
        </authorList>
    </citation>
    <scope>NUCLEOTIDE SEQUENCE [LARGE SCALE GENOMIC DNA]</scope>
    <source>
        <strain evidence="4">CGMCC 4.7426</strain>
    </source>
</reference>
<dbReference type="InterPro" id="IPR012640">
    <property type="entry name" value="Membr_lipoprot_lipid_attach_CS"/>
</dbReference>
<keyword evidence="1 2" id="KW-0732">Signal</keyword>
<proteinExistence type="predicted"/>
<dbReference type="RefSeq" id="WP_390297018.1">
    <property type="nucleotide sequence ID" value="NZ_JBHSFU010000007.1"/>
</dbReference>
<keyword evidence="3" id="KW-0449">Lipoprotein</keyword>
<keyword evidence="4" id="KW-1185">Reference proteome</keyword>
<dbReference type="Pfam" id="PF08139">
    <property type="entry name" value="LPAM_1"/>
    <property type="match status" value="1"/>
</dbReference>
<protein>
    <submittedName>
        <fullName evidence="3">Lipoprotein</fullName>
    </submittedName>
</protein>
<dbReference type="EMBL" id="JBHSFU010000007">
    <property type="protein sequence ID" value="MFC4559253.1"/>
    <property type="molecule type" value="Genomic_DNA"/>
</dbReference>
<evidence type="ECO:0000256" key="2">
    <source>
        <dbReference type="SAM" id="SignalP"/>
    </source>
</evidence>